<comment type="function">
    <text evidence="9">Microtubule-binding protein that negatively regulates centriole duplication. Binds to and stabilizes microtubules.</text>
</comment>
<feature type="region of interest" description="Disordered" evidence="10">
    <location>
        <begin position="146"/>
        <end position="183"/>
    </location>
</feature>
<comment type="similarity">
    <text evidence="3">Belongs to the MDM1 family.</text>
</comment>
<accession>A0AAW2HDT7</accession>
<comment type="caution">
    <text evidence="11">The sequence shown here is derived from an EMBL/GenBank/DDBJ whole genome shotgun (WGS) entry which is preliminary data.</text>
</comment>
<evidence type="ECO:0000256" key="9">
    <source>
        <dbReference type="ARBA" id="ARBA00045771"/>
    </source>
</evidence>
<reference evidence="11" key="1">
    <citation type="journal article" date="2024" name="Gigascience">
        <title>Chromosome-level genome of the poultry shaft louse Menopon gallinae provides insight into the host-switching and adaptive evolution of parasitic lice.</title>
        <authorList>
            <person name="Xu Y."/>
            <person name="Ma L."/>
            <person name="Liu S."/>
            <person name="Liang Y."/>
            <person name="Liu Q."/>
            <person name="He Z."/>
            <person name="Tian L."/>
            <person name="Duan Y."/>
            <person name="Cai W."/>
            <person name="Li H."/>
            <person name="Song F."/>
        </authorList>
    </citation>
    <scope>NUCLEOTIDE SEQUENCE</scope>
    <source>
        <strain evidence="11">Cailab_2023a</strain>
    </source>
</reference>
<comment type="subcellular location">
    <subcellularLocation>
        <location evidence="1">Cytoplasm</location>
        <location evidence="1">Cytoskeleton</location>
        <location evidence="1">Microtubule organizing center</location>
        <location evidence="1">Centrosome</location>
        <location evidence="1">Centriole</location>
    </subcellularLocation>
    <subcellularLocation>
        <location evidence="2">Nucleus</location>
    </subcellularLocation>
</comment>
<organism evidence="11">
    <name type="scientific">Menopon gallinae</name>
    <name type="common">poultry shaft louse</name>
    <dbReference type="NCBI Taxonomy" id="328185"/>
    <lineage>
        <taxon>Eukaryota</taxon>
        <taxon>Metazoa</taxon>
        <taxon>Ecdysozoa</taxon>
        <taxon>Arthropoda</taxon>
        <taxon>Hexapoda</taxon>
        <taxon>Insecta</taxon>
        <taxon>Pterygota</taxon>
        <taxon>Neoptera</taxon>
        <taxon>Paraneoptera</taxon>
        <taxon>Psocodea</taxon>
        <taxon>Troctomorpha</taxon>
        <taxon>Phthiraptera</taxon>
        <taxon>Amblycera</taxon>
        <taxon>Menoponidae</taxon>
        <taxon>Menopon</taxon>
    </lineage>
</organism>
<evidence type="ECO:0000256" key="1">
    <source>
        <dbReference type="ARBA" id="ARBA00004114"/>
    </source>
</evidence>
<dbReference type="EMBL" id="JARGDH010000005">
    <property type="protein sequence ID" value="KAL0267900.1"/>
    <property type="molecule type" value="Genomic_DNA"/>
</dbReference>
<evidence type="ECO:0000256" key="10">
    <source>
        <dbReference type="SAM" id="MobiDB-lite"/>
    </source>
</evidence>
<evidence type="ECO:0000313" key="11">
    <source>
        <dbReference type="EMBL" id="KAL0267900.1"/>
    </source>
</evidence>
<gene>
    <name evidence="11" type="ORF">PYX00_010040</name>
</gene>
<feature type="region of interest" description="Disordered" evidence="10">
    <location>
        <begin position="100"/>
        <end position="125"/>
    </location>
</feature>
<protein>
    <recommendedName>
        <fullName evidence="4">Nuclear protein MDM1</fullName>
    </recommendedName>
</protein>
<evidence type="ECO:0000256" key="2">
    <source>
        <dbReference type="ARBA" id="ARBA00004123"/>
    </source>
</evidence>
<feature type="compositionally biased region" description="Basic and acidic residues" evidence="10">
    <location>
        <begin position="380"/>
        <end position="395"/>
    </location>
</feature>
<evidence type="ECO:0000256" key="6">
    <source>
        <dbReference type="ARBA" id="ARBA00022701"/>
    </source>
</evidence>
<feature type="compositionally biased region" description="Polar residues" evidence="10">
    <location>
        <begin position="455"/>
        <end position="482"/>
    </location>
</feature>
<dbReference type="GO" id="GO:0005634">
    <property type="term" value="C:nucleus"/>
    <property type="evidence" value="ECO:0007669"/>
    <property type="project" value="UniProtKB-SubCell"/>
</dbReference>
<dbReference type="PANTHER" id="PTHR32078:SF1">
    <property type="entry name" value="NUCLEAR PROTEIN MDM1"/>
    <property type="match status" value="1"/>
</dbReference>
<dbReference type="AlphaFoldDB" id="A0AAW2HDT7"/>
<keyword evidence="6" id="KW-0493">Microtubule</keyword>
<keyword evidence="8" id="KW-0539">Nucleus</keyword>
<proteinExistence type="inferred from homology"/>
<evidence type="ECO:0000256" key="5">
    <source>
        <dbReference type="ARBA" id="ARBA00022490"/>
    </source>
</evidence>
<sequence length="619" mass="69750">MIGTFWSLCRACPSVPVDKLHSEYRSTYRWHEYTGPRQEIIRKAPQNSGTGYINEPPLHRRRKHPELAYRAHDILAAIDRRTDNPLDKAYIFDRARSEERWGGARHKSSRRSKSEGPPIDQSSYQLIYTRPANVANKYTSQISNPSYINDENVAPPKANAADGESNNPGQALKQEPKNKSSEYKLQYSWPTPTKVLNNRIGEIHSQHIPRKSISMNGIKNKGTPIQETVPVHKKIALKNQSDIGVLRSLKPNADVENANTDDTKNEDHDRNEFKSEYKKNFQPFSKYNFDENKGVFEERPNTVDSLQNTVTEMDSPSSWYKEVVLLRKKANQYRHRGWGTELVSDHIAQLYNDQILVWEQVSRRSTLSALALASTIIDKDRSSRAAAKDEKENRKNSPTKSLVRVRSAKATHDSSADRITKDNVEKKNVKNKLAKKQTELSPNKGNTRSKKTSVERTSPNRISRISASSVPPNTHRASNQGSEKPKRRPRPTSLVTSVPPGSKISFAETKKKDGTDEITGEDVPEFPVVIDEQIVKSPPEPTRVKSPEQIVMRSPEPVNWTVPLDTGKTFTVTQNVREGDVGPRSFSEARAWTPNIVPPPASVSAPTQLLELGKVNIPG</sequence>
<keyword evidence="5" id="KW-0963">Cytoplasm</keyword>
<evidence type="ECO:0000256" key="3">
    <source>
        <dbReference type="ARBA" id="ARBA00010494"/>
    </source>
</evidence>
<dbReference type="GO" id="GO:0046600">
    <property type="term" value="P:negative regulation of centriole replication"/>
    <property type="evidence" value="ECO:0007669"/>
    <property type="project" value="InterPro"/>
</dbReference>
<dbReference type="InterPro" id="IPR029136">
    <property type="entry name" value="MDM1"/>
</dbReference>
<dbReference type="Pfam" id="PF15501">
    <property type="entry name" value="MDM1"/>
    <property type="match status" value="1"/>
</dbReference>
<dbReference type="GO" id="GO:0008017">
    <property type="term" value="F:microtubule binding"/>
    <property type="evidence" value="ECO:0007669"/>
    <property type="project" value="InterPro"/>
</dbReference>
<dbReference type="PANTHER" id="PTHR32078">
    <property type="entry name" value="NUCLEAR PROTEIN MDM1"/>
    <property type="match status" value="1"/>
</dbReference>
<dbReference type="GO" id="GO:0005814">
    <property type="term" value="C:centriole"/>
    <property type="evidence" value="ECO:0007669"/>
    <property type="project" value="UniProtKB-SubCell"/>
</dbReference>
<evidence type="ECO:0000256" key="8">
    <source>
        <dbReference type="ARBA" id="ARBA00023242"/>
    </source>
</evidence>
<keyword evidence="7" id="KW-0206">Cytoskeleton</keyword>
<feature type="compositionally biased region" description="Basic and acidic residues" evidence="10">
    <location>
        <begin position="410"/>
        <end position="428"/>
    </location>
</feature>
<evidence type="ECO:0000256" key="7">
    <source>
        <dbReference type="ARBA" id="ARBA00023212"/>
    </source>
</evidence>
<dbReference type="GO" id="GO:0005874">
    <property type="term" value="C:microtubule"/>
    <property type="evidence" value="ECO:0007669"/>
    <property type="project" value="UniProtKB-KW"/>
</dbReference>
<name>A0AAW2HDT7_9NEOP</name>
<feature type="region of interest" description="Disordered" evidence="10">
    <location>
        <begin position="380"/>
        <end position="521"/>
    </location>
</feature>
<evidence type="ECO:0000256" key="4">
    <source>
        <dbReference type="ARBA" id="ARBA00013508"/>
    </source>
</evidence>